<reference evidence="5" key="1">
    <citation type="submission" date="2015-02" db="EMBL/GenBank/DDBJ databases">
        <title>Genome sequencing for Strongylocentrotus purpuratus.</title>
        <authorList>
            <person name="Murali S."/>
            <person name="Liu Y."/>
            <person name="Vee V."/>
            <person name="English A."/>
            <person name="Wang M."/>
            <person name="Skinner E."/>
            <person name="Han Y."/>
            <person name="Muzny D.M."/>
            <person name="Worley K.C."/>
            <person name="Gibbs R.A."/>
        </authorList>
    </citation>
    <scope>NUCLEOTIDE SEQUENCE</scope>
</reference>
<sequence length="688" mass="78166">MSTKTMTTLDVSYILNGRQPGMGQSSSMASRGITRQNLMKWRLSEKNKVQLFGVTCLGIFTYLAWQLLFGITPTYLLYFCRVSVLIGAALGVAISTHISLYLAPHCTPAHIMIIQYIFFQIQTLIGTYFLRKLGRDSARCQQSQENFLMNQLRIRSHSQYGRDFDFGTIKSVAEFRERHPLTRYSHYAKYMDRVAAGESDIVIPGFPSRLGITSGTTGKPKLIAISKERNVAFLFKIMPMVFHFVKVQYTPALTPLQKKCLLYVHTDPLKSPGGLSICPTSMLSLPDILHRIQFSTPPAGMRLTNERCALYIHALFGLRDRCLGNLGTIFCSTMFTFFQLLENDWPSLVNDLRHGQIAKHIQLVDGVRAALEAELQPEPERADEVEKEFLKGFDCIARRLWPHLQAIFAVSSGAMVVYARRLKDKYTKGLPIISSVYSSTEGTVAMLHDVKGLDSKYIMLPSEVFCEFIPIENSHEDQPQTLLAEEVEAGQCYELALTTVDALYRYRMGDVVKIAGFHNKTPLFEFQYRTGEVLNVRSEKTPEASVADAITATMEEWKGLTLSLVDFTATESPLYEEAMDIKDWSPCGYYLIFIELVEPFAMFGKDLKQREKFAAALEANLCLKAHRYNHYRNINAIAPLRLVFLESGAIDELRHYILDHSSATSQQLKLPHKLRKTEWIRLLCNREL</sequence>
<name>A0A7M7PM94_STRPU</name>
<evidence type="ECO:0008006" key="6">
    <source>
        <dbReference type="Google" id="ProtNLM"/>
    </source>
</evidence>
<accession>A0A7M7PM94</accession>
<feature type="transmembrane region" description="Helical" evidence="1">
    <location>
        <begin position="109"/>
        <end position="130"/>
    </location>
</feature>
<protein>
    <recommendedName>
        <fullName evidence="6">GH3 domain-containing protein</fullName>
    </recommendedName>
</protein>
<dbReference type="InterPro" id="IPR055377">
    <property type="entry name" value="GH3_M"/>
</dbReference>
<dbReference type="AlphaFoldDB" id="A0A7M7PM94"/>
<dbReference type="OMA" id="WNDELFD"/>
<organism evidence="4 5">
    <name type="scientific">Strongylocentrotus purpuratus</name>
    <name type="common">Purple sea urchin</name>
    <dbReference type="NCBI Taxonomy" id="7668"/>
    <lineage>
        <taxon>Eukaryota</taxon>
        <taxon>Metazoa</taxon>
        <taxon>Echinodermata</taxon>
        <taxon>Eleutherozoa</taxon>
        <taxon>Echinozoa</taxon>
        <taxon>Echinoidea</taxon>
        <taxon>Euechinoidea</taxon>
        <taxon>Echinacea</taxon>
        <taxon>Camarodonta</taxon>
        <taxon>Echinidea</taxon>
        <taxon>Strongylocentrotidae</taxon>
        <taxon>Strongylocentrotus</taxon>
    </lineage>
</organism>
<feature type="domain" description="GH3 C-terminal" evidence="3">
    <location>
        <begin position="546"/>
        <end position="676"/>
    </location>
</feature>
<keyword evidence="5" id="KW-1185">Reference proteome</keyword>
<keyword evidence="1" id="KW-0472">Membrane</keyword>
<dbReference type="InParanoid" id="A0A7M7PM94"/>
<dbReference type="GO" id="GO:0005737">
    <property type="term" value="C:cytoplasm"/>
    <property type="evidence" value="ECO:0000318"/>
    <property type="project" value="GO_Central"/>
</dbReference>
<dbReference type="Pfam" id="PF03321">
    <property type="entry name" value="GH3"/>
    <property type="match status" value="1"/>
</dbReference>
<dbReference type="GO" id="GO:0016881">
    <property type="term" value="F:acid-amino acid ligase activity"/>
    <property type="evidence" value="ECO:0000318"/>
    <property type="project" value="GO_Central"/>
</dbReference>
<dbReference type="Pfam" id="PF23572">
    <property type="entry name" value="GH3_C"/>
    <property type="match status" value="1"/>
</dbReference>
<dbReference type="InterPro" id="IPR055378">
    <property type="entry name" value="GH3_C"/>
</dbReference>
<evidence type="ECO:0000259" key="2">
    <source>
        <dbReference type="Pfam" id="PF23571"/>
    </source>
</evidence>
<evidence type="ECO:0000313" key="5">
    <source>
        <dbReference type="Proteomes" id="UP000007110"/>
    </source>
</evidence>
<dbReference type="KEGG" id="spu:587760"/>
<evidence type="ECO:0000313" key="4">
    <source>
        <dbReference type="EnsemblMetazoa" id="XP_030851538"/>
    </source>
</evidence>
<feature type="transmembrane region" description="Helical" evidence="1">
    <location>
        <begin position="75"/>
        <end position="103"/>
    </location>
</feature>
<dbReference type="Proteomes" id="UP000007110">
    <property type="component" value="Unassembled WGS sequence"/>
</dbReference>
<dbReference type="SUPFAM" id="SSF56801">
    <property type="entry name" value="Acetyl-CoA synthetase-like"/>
    <property type="match status" value="1"/>
</dbReference>
<keyword evidence="1" id="KW-0812">Transmembrane</keyword>
<evidence type="ECO:0000259" key="3">
    <source>
        <dbReference type="Pfam" id="PF23572"/>
    </source>
</evidence>
<dbReference type="PANTHER" id="PTHR31901">
    <property type="entry name" value="GH3 DOMAIN-CONTAINING PROTEIN"/>
    <property type="match status" value="1"/>
</dbReference>
<reference evidence="4" key="2">
    <citation type="submission" date="2021-01" db="UniProtKB">
        <authorList>
            <consortium name="EnsemblMetazoa"/>
        </authorList>
    </citation>
    <scope>IDENTIFICATION</scope>
</reference>
<dbReference type="RefSeq" id="XP_030851538.1">
    <property type="nucleotide sequence ID" value="XM_030995678.1"/>
</dbReference>
<dbReference type="Pfam" id="PF23571">
    <property type="entry name" value="GH3_M"/>
    <property type="match status" value="1"/>
</dbReference>
<dbReference type="GeneID" id="587760"/>
<dbReference type="InterPro" id="IPR004993">
    <property type="entry name" value="GH3"/>
</dbReference>
<proteinExistence type="predicted"/>
<feature type="transmembrane region" description="Helical" evidence="1">
    <location>
        <begin position="49"/>
        <end position="68"/>
    </location>
</feature>
<keyword evidence="1" id="KW-1133">Transmembrane helix</keyword>
<evidence type="ECO:0000256" key="1">
    <source>
        <dbReference type="SAM" id="Phobius"/>
    </source>
</evidence>
<feature type="domain" description="GH3 middle" evidence="2">
    <location>
        <begin position="457"/>
        <end position="529"/>
    </location>
</feature>
<dbReference type="EnsemblMetazoa" id="XM_030995678">
    <property type="protein sequence ID" value="XP_030851538"/>
    <property type="gene ID" value="LOC587760"/>
</dbReference>
<dbReference type="OrthoDB" id="10004661at2759"/>
<dbReference type="PANTHER" id="PTHR31901:SF9">
    <property type="entry name" value="GH3 DOMAIN-CONTAINING PROTEIN"/>
    <property type="match status" value="1"/>
</dbReference>